<evidence type="ECO:0000256" key="4">
    <source>
        <dbReference type="ARBA" id="ARBA00012568"/>
    </source>
</evidence>
<evidence type="ECO:0000256" key="6">
    <source>
        <dbReference type="ARBA" id="ARBA00022438"/>
    </source>
</evidence>
<evidence type="ECO:0000256" key="7">
    <source>
        <dbReference type="ARBA" id="ARBA00022490"/>
    </source>
</evidence>
<dbReference type="GO" id="GO:0004177">
    <property type="term" value="F:aminopeptidase activity"/>
    <property type="evidence" value="ECO:0007669"/>
    <property type="project" value="UniProtKB-KW"/>
</dbReference>
<dbReference type="InterPro" id="IPR000073">
    <property type="entry name" value="AB_hydrolase_1"/>
</dbReference>
<evidence type="ECO:0000313" key="14">
    <source>
        <dbReference type="EMBL" id="MEE2567110.1"/>
    </source>
</evidence>
<keyword evidence="15" id="KW-1185">Reference proteome</keyword>
<dbReference type="PIRSF" id="PIRSF006431">
    <property type="entry name" value="Pept_S33"/>
    <property type="match status" value="1"/>
</dbReference>
<protein>
    <recommendedName>
        <fullName evidence="5 11">Proline iminopeptidase</fullName>
        <shortName evidence="11">PIP</shortName>
        <ecNumber evidence="4 11">3.4.11.5</ecNumber>
    </recommendedName>
    <alternativeName>
        <fullName evidence="10 11">Prolyl aminopeptidase</fullName>
    </alternativeName>
</protein>
<dbReference type="PRINTS" id="PR00793">
    <property type="entry name" value="PROAMNOPTASE"/>
</dbReference>
<dbReference type="InterPro" id="IPR002410">
    <property type="entry name" value="Peptidase_S33"/>
</dbReference>
<comment type="similarity">
    <text evidence="3 11 12">Belongs to the peptidase S33 family.</text>
</comment>
<dbReference type="SUPFAM" id="SSF53474">
    <property type="entry name" value="alpha/beta-Hydrolases"/>
    <property type="match status" value="1"/>
</dbReference>
<evidence type="ECO:0000256" key="11">
    <source>
        <dbReference type="PIRNR" id="PIRNR006431"/>
    </source>
</evidence>
<keyword evidence="6 11" id="KW-0031">Aminopeptidase</keyword>
<name>A0ABU7M010_9PROT</name>
<evidence type="ECO:0000256" key="8">
    <source>
        <dbReference type="ARBA" id="ARBA00022670"/>
    </source>
</evidence>
<dbReference type="InterPro" id="IPR005944">
    <property type="entry name" value="Pro_iminopeptidase"/>
</dbReference>
<comment type="catalytic activity">
    <reaction evidence="1 11 12">
        <text>Release of N-terminal proline from a peptide.</text>
        <dbReference type="EC" id="3.4.11.5"/>
    </reaction>
</comment>
<dbReference type="PANTHER" id="PTHR43722">
    <property type="entry name" value="PROLINE IMINOPEPTIDASE"/>
    <property type="match status" value="1"/>
</dbReference>
<accession>A0ABU7M010</accession>
<proteinExistence type="inferred from homology"/>
<dbReference type="RefSeq" id="WP_330196670.1">
    <property type="nucleotide sequence ID" value="NZ_JAZDRO010000004.1"/>
</dbReference>
<keyword evidence="7 11" id="KW-0963">Cytoplasm</keyword>
<evidence type="ECO:0000256" key="9">
    <source>
        <dbReference type="ARBA" id="ARBA00022801"/>
    </source>
</evidence>
<keyword evidence="8 11" id="KW-0645">Protease</keyword>
<dbReference type="Pfam" id="PF00561">
    <property type="entry name" value="Abhydrolase_1"/>
    <property type="match status" value="1"/>
</dbReference>
<evidence type="ECO:0000256" key="3">
    <source>
        <dbReference type="ARBA" id="ARBA00010088"/>
    </source>
</evidence>
<evidence type="ECO:0000256" key="2">
    <source>
        <dbReference type="ARBA" id="ARBA00004496"/>
    </source>
</evidence>
<keyword evidence="9 11" id="KW-0378">Hydrolase</keyword>
<dbReference type="Proteomes" id="UP001310692">
    <property type="component" value="Unassembled WGS sequence"/>
</dbReference>
<dbReference type="EC" id="3.4.11.5" evidence="4 11"/>
<reference evidence="14 15" key="1">
    <citation type="submission" date="2024-01" db="EMBL/GenBank/DDBJ databases">
        <title>Hyphobacterium bacterium isolated from marine sediment.</title>
        <authorList>
            <person name="Zhao S."/>
        </authorList>
    </citation>
    <scope>NUCLEOTIDE SEQUENCE [LARGE SCALE GENOMIC DNA]</scope>
    <source>
        <strain evidence="14 15">Y60-23</strain>
    </source>
</reference>
<organism evidence="14 15">
    <name type="scientific">Hyphobacterium marinum</name>
    <dbReference type="NCBI Taxonomy" id="3116574"/>
    <lineage>
        <taxon>Bacteria</taxon>
        <taxon>Pseudomonadati</taxon>
        <taxon>Pseudomonadota</taxon>
        <taxon>Alphaproteobacteria</taxon>
        <taxon>Maricaulales</taxon>
        <taxon>Maricaulaceae</taxon>
        <taxon>Hyphobacterium</taxon>
    </lineage>
</organism>
<feature type="domain" description="AB hydrolase-1" evidence="13">
    <location>
        <begin position="27"/>
        <end position="307"/>
    </location>
</feature>
<dbReference type="PANTHER" id="PTHR43722:SF1">
    <property type="entry name" value="PROLINE IMINOPEPTIDASE"/>
    <property type="match status" value="1"/>
</dbReference>
<evidence type="ECO:0000259" key="13">
    <source>
        <dbReference type="Pfam" id="PF00561"/>
    </source>
</evidence>
<dbReference type="InterPro" id="IPR029058">
    <property type="entry name" value="AB_hydrolase_fold"/>
</dbReference>
<evidence type="ECO:0000256" key="1">
    <source>
        <dbReference type="ARBA" id="ARBA00001585"/>
    </source>
</evidence>
<evidence type="ECO:0000313" key="15">
    <source>
        <dbReference type="Proteomes" id="UP001310692"/>
    </source>
</evidence>
<dbReference type="EMBL" id="JAZDRO010000004">
    <property type="protein sequence ID" value="MEE2567110.1"/>
    <property type="molecule type" value="Genomic_DNA"/>
</dbReference>
<dbReference type="Gene3D" id="3.40.50.1820">
    <property type="entry name" value="alpha/beta hydrolase"/>
    <property type="match status" value="1"/>
</dbReference>
<comment type="caution">
    <text evidence="14">The sequence shown here is derived from an EMBL/GenBank/DDBJ whole genome shotgun (WGS) entry which is preliminary data.</text>
</comment>
<sequence>MAGLTPVSGGHSIYWERSGKAGGVPAVFLHGGPGSGCTPTHRRYFDPDIFDLTLFDQRGSGRSTPKAGLDANTTSDLIADIESLREMAGHERWIVAGPSWGSTLAIAYAEAHPERVSGLLVEGVYLATRSETDWWHSEDGAPRFHPDAWADFIAPVPEGFRATAKQVRDWYLDAMRREAEGGAPILDRLGDASADIDDLRRSALYRWTEYEERLSWLACSADTARTSMAARGKDYVVSHSLIEAHYFANDCFLAEGQLLANADRLASIPMEIIQSRQDMVCPPRAAWHLAQACPQARLTMIAGNGHAMTEAVYPALIAALSRLA</sequence>
<evidence type="ECO:0000256" key="12">
    <source>
        <dbReference type="RuleBase" id="RU003421"/>
    </source>
</evidence>
<dbReference type="NCBIfam" id="TIGR01249">
    <property type="entry name" value="pro_imino_pep_1"/>
    <property type="match status" value="1"/>
</dbReference>
<evidence type="ECO:0000256" key="5">
    <source>
        <dbReference type="ARBA" id="ARBA00021843"/>
    </source>
</evidence>
<comment type="subcellular location">
    <subcellularLocation>
        <location evidence="2 11">Cytoplasm</location>
    </subcellularLocation>
</comment>
<gene>
    <name evidence="14" type="primary">pip</name>
    <name evidence="14" type="ORF">V0U35_10520</name>
</gene>
<evidence type="ECO:0000256" key="10">
    <source>
        <dbReference type="ARBA" id="ARBA00029605"/>
    </source>
</evidence>